<proteinExistence type="inferred from homology"/>
<feature type="domain" description="RNA polymerase sigma factor 70 region 4 type 2" evidence="6">
    <location>
        <begin position="123"/>
        <end position="171"/>
    </location>
</feature>
<name>A0A139L2H9_9BACE</name>
<dbReference type="InterPro" id="IPR014327">
    <property type="entry name" value="RNA_pol_sigma70_bacteroid"/>
</dbReference>
<dbReference type="NCBIfam" id="TIGR02937">
    <property type="entry name" value="sigma70-ECF"/>
    <property type="match status" value="1"/>
</dbReference>
<dbReference type="PATRIC" id="fig|329854.7.peg.3571"/>
<dbReference type="InterPro" id="IPR007627">
    <property type="entry name" value="RNA_pol_sigma70_r2"/>
</dbReference>
<evidence type="ECO:0000259" key="5">
    <source>
        <dbReference type="Pfam" id="PF04542"/>
    </source>
</evidence>
<dbReference type="GO" id="GO:0003677">
    <property type="term" value="F:DNA binding"/>
    <property type="evidence" value="ECO:0007669"/>
    <property type="project" value="InterPro"/>
</dbReference>
<dbReference type="PANTHER" id="PTHR43133">
    <property type="entry name" value="RNA POLYMERASE ECF-TYPE SIGMA FACTO"/>
    <property type="match status" value="1"/>
</dbReference>
<dbReference type="InterPro" id="IPR013249">
    <property type="entry name" value="RNA_pol_sigma70_r4_t2"/>
</dbReference>
<dbReference type="InterPro" id="IPR036388">
    <property type="entry name" value="WH-like_DNA-bd_sf"/>
</dbReference>
<dbReference type="InterPro" id="IPR039425">
    <property type="entry name" value="RNA_pol_sigma-70-like"/>
</dbReference>
<organism evidence="7">
    <name type="scientific">Bacteroides intestinalis</name>
    <dbReference type="NCBI Taxonomy" id="329854"/>
    <lineage>
        <taxon>Bacteria</taxon>
        <taxon>Pseudomonadati</taxon>
        <taxon>Bacteroidota</taxon>
        <taxon>Bacteroidia</taxon>
        <taxon>Bacteroidales</taxon>
        <taxon>Bacteroidaceae</taxon>
        <taxon>Bacteroides</taxon>
    </lineage>
</organism>
<dbReference type="Proteomes" id="UP000070319">
    <property type="component" value="Unassembled WGS sequence"/>
</dbReference>
<dbReference type="Gene3D" id="1.10.1740.10">
    <property type="match status" value="1"/>
</dbReference>
<evidence type="ECO:0000256" key="4">
    <source>
        <dbReference type="ARBA" id="ARBA00023163"/>
    </source>
</evidence>
<gene>
    <name evidence="7" type="ORF">HMPREF2531_03506</name>
</gene>
<dbReference type="GO" id="GO:0006352">
    <property type="term" value="P:DNA-templated transcription initiation"/>
    <property type="evidence" value="ECO:0007669"/>
    <property type="project" value="InterPro"/>
</dbReference>
<dbReference type="Pfam" id="PF08281">
    <property type="entry name" value="Sigma70_r4_2"/>
    <property type="match status" value="1"/>
</dbReference>
<dbReference type="SUPFAM" id="SSF88946">
    <property type="entry name" value="Sigma2 domain of RNA polymerase sigma factors"/>
    <property type="match status" value="1"/>
</dbReference>
<dbReference type="EMBL" id="LTDF01000136">
    <property type="protein sequence ID" value="KXT45654.1"/>
    <property type="molecule type" value="Genomic_DNA"/>
</dbReference>
<evidence type="ECO:0000256" key="2">
    <source>
        <dbReference type="ARBA" id="ARBA00023015"/>
    </source>
</evidence>
<evidence type="ECO:0000256" key="1">
    <source>
        <dbReference type="ARBA" id="ARBA00010641"/>
    </source>
</evidence>
<evidence type="ECO:0000256" key="3">
    <source>
        <dbReference type="ARBA" id="ARBA00023082"/>
    </source>
</evidence>
<dbReference type="Pfam" id="PF04542">
    <property type="entry name" value="Sigma70_r2"/>
    <property type="match status" value="1"/>
</dbReference>
<dbReference type="NCBIfam" id="TIGR02985">
    <property type="entry name" value="Sig70_bacteroi1"/>
    <property type="match status" value="1"/>
</dbReference>
<sequence length="186" mass="22102">MPLAGNLHTMDLFSRFFRENQEKFLAFAYSYIRSWAEAEDILMESMISLWECRDRWEEDKGLHALLLTIIKNKALNYLEHEQTRLRIEEDLNSHHQRELDLRIATLKDCEPDKIFSTEIQHIVNKALDKMPPQSREIFMLSRYSNLPNKKIAEQLNLSLKTVEFHITKALRILRVELKDYLASILL</sequence>
<dbReference type="PANTHER" id="PTHR43133:SF46">
    <property type="entry name" value="RNA POLYMERASE SIGMA-70 FACTOR ECF SUBFAMILY"/>
    <property type="match status" value="1"/>
</dbReference>
<evidence type="ECO:0000313" key="7">
    <source>
        <dbReference type="EMBL" id="KXT45654.1"/>
    </source>
</evidence>
<comment type="caution">
    <text evidence="7">The sequence shown here is derived from an EMBL/GenBank/DDBJ whole genome shotgun (WGS) entry which is preliminary data.</text>
</comment>
<evidence type="ECO:0000313" key="8">
    <source>
        <dbReference type="Proteomes" id="UP000070319"/>
    </source>
</evidence>
<feature type="domain" description="RNA polymerase sigma-70 region 2" evidence="5">
    <location>
        <begin position="17"/>
        <end position="82"/>
    </location>
</feature>
<reference evidence="7 8" key="1">
    <citation type="submission" date="2016-02" db="EMBL/GenBank/DDBJ databases">
        <authorList>
            <person name="Wen L."/>
            <person name="He K."/>
            <person name="Yang H."/>
        </authorList>
    </citation>
    <scope>NUCLEOTIDE SEQUENCE [LARGE SCALE GENOMIC DNA]</scope>
    <source>
        <strain evidence="7 8">KLE1704</strain>
    </source>
</reference>
<dbReference type="GO" id="GO:0016987">
    <property type="term" value="F:sigma factor activity"/>
    <property type="evidence" value="ECO:0007669"/>
    <property type="project" value="UniProtKB-KW"/>
</dbReference>
<keyword evidence="4" id="KW-0804">Transcription</keyword>
<dbReference type="InterPro" id="IPR014284">
    <property type="entry name" value="RNA_pol_sigma-70_dom"/>
</dbReference>
<dbReference type="InterPro" id="IPR013325">
    <property type="entry name" value="RNA_pol_sigma_r2"/>
</dbReference>
<accession>A0A139L2H9</accession>
<keyword evidence="3" id="KW-0731">Sigma factor</keyword>
<protein>
    <submittedName>
        <fullName evidence="7">RNA polymerase sigma-70 factor</fullName>
    </submittedName>
</protein>
<dbReference type="RefSeq" id="WP_061437321.1">
    <property type="nucleotide sequence ID" value="NZ_KQ968725.1"/>
</dbReference>
<evidence type="ECO:0000259" key="6">
    <source>
        <dbReference type="Pfam" id="PF08281"/>
    </source>
</evidence>
<dbReference type="Gene3D" id="1.10.10.10">
    <property type="entry name" value="Winged helix-like DNA-binding domain superfamily/Winged helix DNA-binding domain"/>
    <property type="match status" value="1"/>
</dbReference>
<dbReference type="SUPFAM" id="SSF88659">
    <property type="entry name" value="Sigma3 and sigma4 domains of RNA polymerase sigma factors"/>
    <property type="match status" value="1"/>
</dbReference>
<dbReference type="InterPro" id="IPR013324">
    <property type="entry name" value="RNA_pol_sigma_r3/r4-like"/>
</dbReference>
<dbReference type="AlphaFoldDB" id="A0A139L2H9"/>
<keyword evidence="2" id="KW-0805">Transcription regulation</keyword>
<comment type="similarity">
    <text evidence="1">Belongs to the sigma-70 factor family. ECF subfamily.</text>
</comment>